<organism evidence="2 3">
    <name type="scientific">Pseudoxanthomonas kaohsiungensis</name>
    <dbReference type="NCBI Taxonomy" id="283923"/>
    <lineage>
        <taxon>Bacteria</taxon>
        <taxon>Pseudomonadati</taxon>
        <taxon>Pseudomonadota</taxon>
        <taxon>Gammaproteobacteria</taxon>
        <taxon>Lysobacterales</taxon>
        <taxon>Lysobacteraceae</taxon>
        <taxon>Pseudoxanthomonas</taxon>
    </lineage>
</organism>
<protein>
    <recommendedName>
        <fullName evidence="4">MFS transporter</fullName>
    </recommendedName>
</protein>
<dbReference type="EMBL" id="JBHTKN010000006">
    <property type="protein sequence ID" value="MFD1042621.1"/>
    <property type="molecule type" value="Genomic_DNA"/>
</dbReference>
<comment type="caution">
    <text evidence="2">The sequence shown here is derived from an EMBL/GenBank/DDBJ whole genome shotgun (WGS) entry which is preliminary data.</text>
</comment>
<dbReference type="Proteomes" id="UP001597033">
    <property type="component" value="Unassembled WGS sequence"/>
</dbReference>
<keyword evidence="1" id="KW-0472">Membrane</keyword>
<dbReference type="RefSeq" id="WP_162376595.1">
    <property type="nucleotide sequence ID" value="NZ_JBHTKN010000006.1"/>
</dbReference>
<evidence type="ECO:0000256" key="1">
    <source>
        <dbReference type="SAM" id="Phobius"/>
    </source>
</evidence>
<reference evidence="3" key="1">
    <citation type="journal article" date="2019" name="Int. J. Syst. Evol. Microbiol.">
        <title>The Global Catalogue of Microorganisms (GCM) 10K type strain sequencing project: providing services to taxonomists for standard genome sequencing and annotation.</title>
        <authorList>
            <consortium name="The Broad Institute Genomics Platform"/>
            <consortium name="The Broad Institute Genome Sequencing Center for Infectious Disease"/>
            <person name="Wu L."/>
            <person name="Ma J."/>
        </authorList>
    </citation>
    <scope>NUCLEOTIDE SEQUENCE [LARGE SCALE GENOMIC DNA]</scope>
    <source>
        <strain evidence="3">CCUG 55854</strain>
    </source>
</reference>
<evidence type="ECO:0008006" key="4">
    <source>
        <dbReference type="Google" id="ProtNLM"/>
    </source>
</evidence>
<name>A0ABW3LWA8_9GAMM</name>
<evidence type="ECO:0000313" key="3">
    <source>
        <dbReference type="Proteomes" id="UP001597033"/>
    </source>
</evidence>
<dbReference type="PROSITE" id="PS51257">
    <property type="entry name" value="PROKAR_LIPOPROTEIN"/>
    <property type="match status" value="1"/>
</dbReference>
<sequence>MEHLRALYNVPAGLRILVALQAAFVAACLPALARATGIGPGFVAVALAGAF</sequence>
<evidence type="ECO:0000313" key="2">
    <source>
        <dbReference type="EMBL" id="MFD1042621.1"/>
    </source>
</evidence>
<keyword evidence="1" id="KW-0812">Transmembrane</keyword>
<keyword evidence="3" id="KW-1185">Reference proteome</keyword>
<proteinExistence type="predicted"/>
<keyword evidence="1" id="KW-1133">Transmembrane helix</keyword>
<gene>
    <name evidence="2" type="ORF">ACFQ2N_09710</name>
</gene>
<accession>A0ABW3LWA8</accession>
<feature type="transmembrane region" description="Helical" evidence="1">
    <location>
        <begin position="12"/>
        <end position="33"/>
    </location>
</feature>